<evidence type="ECO:0000313" key="1">
    <source>
        <dbReference type="EMBL" id="QIG79807.1"/>
    </source>
</evidence>
<gene>
    <name evidence="1" type="ORF">G5C33_08425</name>
</gene>
<organism evidence="1 2">
    <name type="scientific">Stakelama tenebrarum</name>
    <dbReference type="NCBI Taxonomy" id="2711215"/>
    <lineage>
        <taxon>Bacteria</taxon>
        <taxon>Pseudomonadati</taxon>
        <taxon>Pseudomonadota</taxon>
        <taxon>Alphaproteobacteria</taxon>
        <taxon>Sphingomonadales</taxon>
        <taxon>Sphingomonadaceae</taxon>
        <taxon>Stakelama</taxon>
    </lineage>
</organism>
<dbReference type="EMBL" id="CP049109">
    <property type="protein sequence ID" value="QIG79807.1"/>
    <property type="molecule type" value="Genomic_DNA"/>
</dbReference>
<proteinExistence type="predicted"/>
<dbReference type="Proteomes" id="UP000501568">
    <property type="component" value="Chromosome"/>
</dbReference>
<dbReference type="KEGG" id="spzr:G5C33_08425"/>
<dbReference type="AlphaFoldDB" id="A0A6G6Y4S4"/>
<protein>
    <submittedName>
        <fullName evidence="1">Uncharacterized protein</fullName>
    </submittedName>
</protein>
<reference evidence="1 2" key="1">
    <citation type="submission" date="2020-02" db="EMBL/GenBank/DDBJ databases">
        <authorList>
            <person name="Zheng R.K."/>
            <person name="Sun C.M."/>
        </authorList>
    </citation>
    <scope>NUCLEOTIDE SEQUENCE [LARGE SCALE GENOMIC DNA]</scope>
    <source>
        <strain evidence="2">zrk23</strain>
    </source>
</reference>
<sequence>MSDWFDKASEMQRELYRAQQSHMETVERMMREQQAQFESARKMFDPGKQLEEMRKAGESAAEANPDAWKAWAKFWGWE</sequence>
<name>A0A6G6Y4S4_9SPHN</name>
<keyword evidence="2" id="KW-1185">Reference proteome</keyword>
<evidence type="ECO:0000313" key="2">
    <source>
        <dbReference type="Proteomes" id="UP000501568"/>
    </source>
</evidence>
<dbReference type="RefSeq" id="WP_165326808.1">
    <property type="nucleotide sequence ID" value="NZ_CP049109.1"/>
</dbReference>
<accession>A0A6G6Y4S4</accession>